<dbReference type="PANTHER" id="PTHR23508">
    <property type="entry name" value="CARBOXYLIC ACID TRANSPORTER PROTEIN HOMOLOG"/>
    <property type="match status" value="1"/>
</dbReference>
<dbReference type="PROSITE" id="PS50850">
    <property type="entry name" value="MFS"/>
    <property type="match status" value="1"/>
</dbReference>
<feature type="transmembrane region" description="Helical" evidence="5">
    <location>
        <begin position="143"/>
        <end position="166"/>
    </location>
</feature>
<feature type="transmembrane region" description="Helical" evidence="5">
    <location>
        <begin position="338"/>
        <end position="362"/>
    </location>
</feature>
<feature type="transmembrane region" description="Helical" evidence="5">
    <location>
        <begin position="403"/>
        <end position="425"/>
    </location>
</feature>
<dbReference type="GO" id="GO:0005886">
    <property type="term" value="C:plasma membrane"/>
    <property type="evidence" value="ECO:0007669"/>
    <property type="project" value="TreeGrafter"/>
</dbReference>
<keyword evidence="4 5" id="KW-0472">Membrane</keyword>
<evidence type="ECO:0000259" key="6">
    <source>
        <dbReference type="PROSITE" id="PS50850"/>
    </source>
</evidence>
<dbReference type="PROSITE" id="PS00216">
    <property type="entry name" value="SUGAR_TRANSPORT_1"/>
    <property type="match status" value="1"/>
</dbReference>
<dbReference type="AlphaFoldDB" id="A0A975K6D3"/>
<dbReference type="InterPro" id="IPR020846">
    <property type="entry name" value="MFS_dom"/>
</dbReference>
<dbReference type="InterPro" id="IPR036259">
    <property type="entry name" value="MFS_trans_sf"/>
</dbReference>
<evidence type="ECO:0000256" key="5">
    <source>
        <dbReference type="SAM" id="Phobius"/>
    </source>
</evidence>
<protein>
    <submittedName>
        <fullName evidence="7">MFS transporter</fullName>
    </submittedName>
</protein>
<evidence type="ECO:0000256" key="1">
    <source>
        <dbReference type="ARBA" id="ARBA00004141"/>
    </source>
</evidence>
<dbReference type="InterPro" id="IPR005829">
    <property type="entry name" value="Sugar_transporter_CS"/>
</dbReference>
<feature type="transmembrane region" description="Helical" evidence="5">
    <location>
        <begin position="250"/>
        <end position="268"/>
    </location>
</feature>
<organism evidence="7 8">
    <name type="scientific">Sphingobium phenoxybenzoativorans</name>
    <dbReference type="NCBI Taxonomy" id="1592790"/>
    <lineage>
        <taxon>Bacteria</taxon>
        <taxon>Pseudomonadati</taxon>
        <taxon>Pseudomonadota</taxon>
        <taxon>Alphaproteobacteria</taxon>
        <taxon>Sphingomonadales</taxon>
        <taxon>Sphingomonadaceae</taxon>
        <taxon>Sphingobium</taxon>
    </lineage>
</organism>
<feature type="transmembrane region" description="Helical" evidence="5">
    <location>
        <begin position="374"/>
        <end position="397"/>
    </location>
</feature>
<evidence type="ECO:0000313" key="7">
    <source>
        <dbReference type="EMBL" id="QUT05624.1"/>
    </source>
</evidence>
<evidence type="ECO:0000313" key="8">
    <source>
        <dbReference type="Proteomes" id="UP000681425"/>
    </source>
</evidence>
<dbReference type="KEGG" id="spph:KFK14_22160"/>
<feature type="transmembrane region" description="Helical" evidence="5">
    <location>
        <begin position="85"/>
        <end position="105"/>
    </location>
</feature>
<sequence>MTNIKAPFENAPMSRAQLIIIALTITLSGLDGYDVLSVTFAAPAIAQDWGVGRTALGIVLSAGLAGMAAGSFIIAPLADVFGRKLMVLIALCLMATGMLLCTYATSVEALVAWRVITGLGIGTCVAVINPIAAEFSNRRRRPLAIALTAVGYPLGGLVGALLATYLLRQHGWPSVFFSGFLAAVALLPLVAWQMPESVSYLFACRGKNRLERINAVLRRCEQPLIERLPERALTHRSYAAVFSSGQLSRTLWITAVNGLMVATVYYIMSWMPQMIADAGFPPSTASLVASVSSFMGVVGGLLFGWLAQRGGLRRLTAGGLIALGLATINFGATPPSVVLLVIAAGICGFCIFACASGVYITLASSFTDEARAAGSGFVIGVGRVVSAIAPSLAGLLFAGGFSRMQVCLFYGALSVVGGIVCLFGWQRFSGVASR</sequence>
<dbReference type="PANTHER" id="PTHR23508:SF10">
    <property type="entry name" value="CARBOXYLIC ACID TRANSPORTER PROTEIN HOMOLOG"/>
    <property type="match status" value="1"/>
</dbReference>
<keyword evidence="3 5" id="KW-1133">Transmembrane helix</keyword>
<feature type="transmembrane region" description="Helical" evidence="5">
    <location>
        <begin position="111"/>
        <end position="131"/>
    </location>
</feature>
<reference evidence="7" key="1">
    <citation type="submission" date="2021-04" db="EMBL/GenBank/DDBJ databases">
        <title>Isolation of p-tert-butylphenol degrading bacteria Sphingobium phenoxybenzoativorans Tas13 from active sludge.</title>
        <authorList>
            <person name="Li Y."/>
        </authorList>
    </citation>
    <scope>NUCLEOTIDE SEQUENCE</scope>
    <source>
        <strain evidence="7">Tas13</strain>
    </source>
</reference>
<comment type="subcellular location">
    <subcellularLocation>
        <location evidence="1">Membrane</location>
        <topology evidence="1">Multi-pass membrane protein</topology>
    </subcellularLocation>
</comment>
<accession>A0A975K6D3</accession>
<evidence type="ECO:0000256" key="3">
    <source>
        <dbReference type="ARBA" id="ARBA00022989"/>
    </source>
</evidence>
<feature type="domain" description="Major facilitator superfamily (MFS) profile" evidence="6">
    <location>
        <begin position="17"/>
        <end position="429"/>
    </location>
</feature>
<proteinExistence type="predicted"/>
<dbReference type="SUPFAM" id="SSF103473">
    <property type="entry name" value="MFS general substrate transporter"/>
    <property type="match status" value="1"/>
</dbReference>
<dbReference type="InterPro" id="IPR011701">
    <property type="entry name" value="MFS"/>
</dbReference>
<feature type="transmembrane region" description="Helical" evidence="5">
    <location>
        <begin position="56"/>
        <end position="78"/>
    </location>
</feature>
<evidence type="ECO:0000256" key="4">
    <source>
        <dbReference type="ARBA" id="ARBA00023136"/>
    </source>
</evidence>
<name>A0A975K6D3_9SPHN</name>
<dbReference type="Proteomes" id="UP000681425">
    <property type="component" value="Chromosome"/>
</dbReference>
<dbReference type="Pfam" id="PF07690">
    <property type="entry name" value="MFS_1"/>
    <property type="match status" value="1"/>
</dbReference>
<dbReference type="EMBL" id="CP073910">
    <property type="protein sequence ID" value="QUT05624.1"/>
    <property type="molecule type" value="Genomic_DNA"/>
</dbReference>
<feature type="transmembrane region" description="Helical" evidence="5">
    <location>
        <begin position="288"/>
        <end position="307"/>
    </location>
</feature>
<dbReference type="PROSITE" id="PS00217">
    <property type="entry name" value="SUGAR_TRANSPORT_2"/>
    <property type="match status" value="1"/>
</dbReference>
<keyword evidence="2 5" id="KW-0812">Transmembrane</keyword>
<keyword evidence="8" id="KW-1185">Reference proteome</keyword>
<dbReference type="Gene3D" id="1.20.1250.20">
    <property type="entry name" value="MFS general substrate transporter like domains"/>
    <property type="match status" value="1"/>
</dbReference>
<gene>
    <name evidence="7" type="ORF">KFK14_22160</name>
</gene>
<dbReference type="RefSeq" id="WP_212609152.1">
    <property type="nucleotide sequence ID" value="NZ_CP073910.1"/>
</dbReference>
<dbReference type="GO" id="GO:0046943">
    <property type="term" value="F:carboxylic acid transmembrane transporter activity"/>
    <property type="evidence" value="ECO:0007669"/>
    <property type="project" value="TreeGrafter"/>
</dbReference>
<evidence type="ECO:0000256" key="2">
    <source>
        <dbReference type="ARBA" id="ARBA00022692"/>
    </source>
</evidence>